<proteinExistence type="predicted"/>
<accession>A0AAV0T3C2</accession>
<evidence type="ECO:0000313" key="3">
    <source>
        <dbReference type="EMBL" id="CAI5711768.1"/>
    </source>
</evidence>
<dbReference type="Gene3D" id="3.30.2230.10">
    <property type="entry name" value="DUSP-like"/>
    <property type="match status" value="1"/>
</dbReference>
<evidence type="ECO:0000259" key="2">
    <source>
        <dbReference type="PROSITE" id="PS51283"/>
    </source>
</evidence>
<dbReference type="Pfam" id="PF06337">
    <property type="entry name" value="DUSP"/>
    <property type="match status" value="1"/>
</dbReference>
<feature type="domain" description="F-box" evidence="1">
    <location>
        <begin position="1"/>
        <end position="45"/>
    </location>
</feature>
<dbReference type="Proteomes" id="UP001162031">
    <property type="component" value="Unassembled WGS sequence"/>
</dbReference>
<dbReference type="PROSITE" id="PS51283">
    <property type="entry name" value="DUSP"/>
    <property type="match status" value="1"/>
</dbReference>
<protein>
    <recommendedName>
        <fullName evidence="5">DUSP domain-containing protein</fullName>
    </recommendedName>
</protein>
<dbReference type="EMBL" id="CANTFL010000086">
    <property type="protein sequence ID" value="CAI5711768.1"/>
    <property type="molecule type" value="Genomic_DNA"/>
</dbReference>
<dbReference type="GO" id="GO:0004843">
    <property type="term" value="F:cysteine-type deubiquitinase activity"/>
    <property type="evidence" value="ECO:0007669"/>
    <property type="project" value="InterPro"/>
</dbReference>
<organism evidence="3 4">
    <name type="scientific">Hyaloperonospora brassicae</name>
    <name type="common">Brassica downy mildew</name>
    <name type="synonym">Peronospora brassicae</name>
    <dbReference type="NCBI Taxonomy" id="162125"/>
    <lineage>
        <taxon>Eukaryota</taxon>
        <taxon>Sar</taxon>
        <taxon>Stramenopiles</taxon>
        <taxon>Oomycota</taxon>
        <taxon>Peronosporomycetes</taxon>
        <taxon>Peronosporales</taxon>
        <taxon>Peronosporaceae</taxon>
        <taxon>Hyaloperonospora</taxon>
    </lineage>
</organism>
<reference evidence="3" key="1">
    <citation type="submission" date="2022-12" db="EMBL/GenBank/DDBJ databases">
        <authorList>
            <person name="Webb A."/>
        </authorList>
    </citation>
    <scope>NUCLEOTIDE SEQUENCE</scope>
    <source>
        <strain evidence="3">Hp1</strain>
    </source>
</reference>
<dbReference type="InterPro" id="IPR035927">
    <property type="entry name" value="DUSP-like_sf"/>
</dbReference>
<evidence type="ECO:0000313" key="4">
    <source>
        <dbReference type="Proteomes" id="UP001162031"/>
    </source>
</evidence>
<dbReference type="PROSITE" id="PS50181">
    <property type="entry name" value="FBOX"/>
    <property type="match status" value="1"/>
</dbReference>
<feature type="domain" description="DUSP" evidence="2">
    <location>
        <begin position="264"/>
        <end position="389"/>
    </location>
</feature>
<gene>
    <name evidence="3" type="ORF">HBR001_LOCUS715</name>
</gene>
<dbReference type="SUPFAM" id="SSF81383">
    <property type="entry name" value="F-box domain"/>
    <property type="match status" value="1"/>
</dbReference>
<evidence type="ECO:0008006" key="5">
    <source>
        <dbReference type="Google" id="ProtNLM"/>
    </source>
</evidence>
<dbReference type="InterPro" id="IPR036047">
    <property type="entry name" value="F-box-like_dom_sf"/>
</dbReference>
<dbReference type="AlphaFoldDB" id="A0AAV0T3C2"/>
<dbReference type="InterPro" id="IPR006615">
    <property type="entry name" value="Pept_C19_DUSP"/>
</dbReference>
<keyword evidence="4" id="KW-1185">Reference proteome</keyword>
<name>A0AAV0T3C2_HYABA</name>
<comment type="caution">
    <text evidence="3">The sequence shown here is derived from an EMBL/GenBank/DDBJ whole genome shotgun (WGS) entry which is preliminary data.</text>
</comment>
<dbReference type="SUPFAM" id="SSF143791">
    <property type="entry name" value="DUSP-like"/>
    <property type="match status" value="1"/>
</dbReference>
<evidence type="ECO:0000259" key="1">
    <source>
        <dbReference type="PROSITE" id="PS50181"/>
    </source>
</evidence>
<sequence length="420" mass="46513">MDALPDSLLAHVFSLLAARDVLHVTSTCHSLSVSVQSVQRAVQRAIARHCADVTSALSPSWSHWPRSLVVLRGAELLRIKELLARPCAPSVEDAAVCGSSSCVVVSRAWLGAYKKRCQAFEHFLQQFRRTKRQQRRAKSAGKKTQDAAGLALPKSAANAPLHEAGAMIVCAHNALLPATQCVGRSRRAILTSDVFSEIAVYAPELRGFSLESCRDCSVCVLEHETRELEIEEKKQMRFDAEIAGSEDMFELLQRKSGYPKGLFSPVDVAGSRHQQLAPHLSVTGRSKYATYFLVPKKWLTKWRKFVRSQGEGSPGPVLNAELVCLSHQRTIVPPYISLFLSGFSLEQSLKATQILGTAPTRQYEIVTFGEWEALYNRYCAEFAVGFDVVNGAYHWRTQECQICNYGMGGGLSSNQPNSRR</sequence>
<dbReference type="InterPro" id="IPR001810">
    <property type="entry name" value="F-box_dom"/>
</dbReference>